<organism evidence="2 3">
    <name type="scientific">Pleurodeles waltl</name>
    <name type="common">Iberian ribbed newt</name>
    <dbReference type="NCBI Taxonomy" id="8319"/>
    <lineage>
        <taxon>Eukaryota</taxon>
        <taxon>Metazoa</taxon>
        <taxon>Chordata</taxon>
        <taxon>Craniata</taxon>
        <taxon>Vertebrata</taxon>
        <taxon>Euteleostomi</taxon>
        <taxon>Amphibia</taxon>
        <taxon>Batrachia</taxon>
        <taxon>Caudata</taxon>
        <taxon>Salamandroidea</taxon>
        <taxon>Salamandridae</taxon>
        <taxon>Pleurodelinae</taxon>
        <taxon>Pleurodeles</taxon>
    </lineage>
</organism>
<gene>
    <name evidence="2" type="ORF">NDU88_009933</name>
</gene>
<name>A0AAV7S2F9_PLEWA</name>
<dbReference type="Proteomes" id="UP001066276">
    <property type="component" value="Chromosome 5"/>
</dbReference>
<feature type="compositionally biased region" description="Basic and acidic residues" evidence="1">
    <location>
        <begin position="31"/>
        <end position="44"/>
    </location>
</feature>
<evidence type="ECO:0000313" key="3">
    <source>
        <dbReference type="Proteomes" id="UP001066276"/>
    </source>
</evidence>
<accession>A0AAV7S2F9</accession>
<protein>
    <submittedName>
        <fullName evidence="2">Uncharacterized protein</fullName>
    </submittedName>
</protein>
<sequence length="75" mass="8392">MEEPRTPGTPIQRAECGPWRGHWPRVIREDGTMDMTNDDHREAAESEGDATSSKVENNPTRPSQIYIVPETQTGA</sequence>
<dbReference type="AlphaFoldDB" id="A0AAV7S2F9"/>
<comment type="caution">
    <text evidence="2">The sequence shown here is derived from an EMBL/GenBank/DDBJ whole genome shotgun (WGS) entry which is preliminary data.</text>
</comment>
<keyword evidence="3" id="KW-1185">Reference proteome</keyword>
<evidence type="ECO:0000256" key="1">
    <source>
        <dbReference type="SAM" id="MobiDB-lite"/>
    </source>
</evidence>
<evidence type="ECO:0000313" key="2">
    <source>
        <dbReference type="EMBL" id="KAJ1157218.1"/>
    </source>
</evidence>
<reference evidence="2" key="1">
    <citation type="journal article" date="2022" name="bioRxiv">
        <title>Sequencing and chromosome-scale assembly of the giantPleurodeles waltlgenome.</title>
        <authorList>
            <person name="Brown T."/>
            <person name="Elewa A."/>
            <person name="Iarovenko S."/>
            <person name="Subramanian E."/>
            <person name="Araus A.J."/>
            <person name="Petzold A."/>
            <person name="Susuki M."/>
            <person name="Suzuki K.-i.T."/>
            <person name="Hayashi T."/>
            <person name="Toyoda A."/>
            <person name="Oliveira C."/>
            <person name="Osipova E."/>
            <person name="Leigh N.D."/>
            <person name="Simon A."/>
            <person name="Yun M.H."/>
        </authorList>
    </citation>
    <scope>NUCLEOTIDE SEQUENCE</scope>
    <source>
        <strain evidence="2">20211129_DDA</strain>
        <tissue evidence="2">Liver</tissue>
    </source>
</reference>
<feature type="region of interest" description="Disordered" evidence="1">
    <location>
        <begin position="31"/>
        <end position="75"/>
    </location>
</feature>
<proteinExistence type="predicted"/>
<feature type="compositionally biased region" description="Polar residues" evidence="1">
    <location>
        <begin position="49"/>
        <end position="63"/>
    </location>
</feature>
<dbReference type="EMBL" id="JANPWB010000009">
    <property type="protein sequence ID" value="KAJ1157218.1"/>
    <property type="molecule type" value="Genomic_DNA"/>
</dbReference>